<dbReference type="AlphaFoldDB" id="A0A1W6WYD1"/>
<accession>A0A1W6WYD1</accession>
<geneLocation type="plasmid" evidence="1 2">
    <name>poh2</name>
</geneLocation>
<keyword evidence="1" id="KW-0614">Plasmid</keyword>
<name>A0A1W6WYD1_BACTU</name>
<dbReference type="KEGG" id="bthy:AQ980_31375"/>
<organism evidence="1 2">
    <name type="scientific">Bacillus thuringiensis</name>
    <dbReference type="NCBI Taxonomy" id="1428"/>
    <lineage>
        <taxon>Bacteria</taxon>
        <taxon>Bacillati</taxon>
        <taxon>Bacillota</taxon>
        <taxon>Bacilli</taxon>
        <taxon>Bacillales</taxon>
        <taxon>Bacillaceae</taxon>
        <taxon>Bacillus</taxon>
        <taxon>Bacillus cereus group</taxon>
    </lineage>
</organism>
<dbReference type="Proteomes" id="UP000194143">
    <property type="component" value="Plasmid poh2"/>
</dbReference>
<gene>
    <name evidence="1" type="ORF">CAB88_31740</name>
</gene>
<keyword evidence="2" id="KW-1185">Reference proteome</keyword>
<protein>
    <submittedName>
        <fullName evidence="1">Uncharacterized protein</fullName>
    </submittedName>
</protein>
<dbReference type="GeneID" id="67466839"/>
<reference evidence="1 2" key="1">
    <citation type="submission" date="2017-04" db="EMBL/GenBank/DDBJ databases">
        <title>Complete Genome Sequence of Bacillus thuringiensis type Strain ATCC 10792.</title>
        <authorList>
            <person name="Oh D.-H."/>
            <person name="Park B.-J."/>
            <person name="Shuai W."/>
            <person name="Chelliah R."/>
        </authorList>
    </citation>
    <scope>NUCLEOTIDE SEQUENCE [LARGE SCALE GENOMIC DNA]</scope>
    <source>
        <strain evidence="1 2">ATCC 10792</strain>
        <plasmid evidence="1 2">poh2</plasmid>
    </source>
</reference>
<sequence length="165" mass="19279">MDTNNTIPNKSYKIDPVMNYVFLATYMIYKRSKFTEFLIIKHFNYPTITELSTTNKPEFLKMMIDDVFKQTNNVASLKPFLQSKRMKELKEIIHQEVSVSHKRVVLNVRIDETERQRIKMLAKDVETVGEVIEIAIAHFVSNCPEKLFDVITFALISTIKAEQTK</sequence>
<evidence type="ECO:0000313" key="1">
    <source>
        <dbReference type="EMBL" id="ARP61585.1"/>
    </source>
</evidence>
<evidence type="ECO:0000313" key="2">
    <source>
        <dbReference type="Proteomes" id="UP000194143"/>
    </source>
</evidence>
<dbReference type="RefSeq" id="WP_000380666.1">
    <property type="nucleotide sequence ID" value="NZ_CP011357.1"/>
</dbReference>
<dbReference type="EMBL" id="CP021063">
    <property type="protein sequence ID" value="ARP61585.1"/>
    <property type="molecule type" value="Genomic_DNA"/>
</dbReference>
<proteinExistence type="predicted"/>